<name>A0A1Z4LHW9_9CYAN</name>
<proteinExistence type="predicted"/>
<evidence type="ECO:0000313" key="1">
    <source>
        <dbReference type="EMBL" id="BAY80836.1"/>
    </source>
</evidence>
<sequence length="270" mass="30890">MVAQTKEYEAQHWVKTRSSLDSSESTFLTWSGKIYAFVPGEKRKLLFKMLGVSVSRCILHEEGSWDFTSRELTYYLDPETEEILHKWENPFTGEIVTVMHVANNPVQGYFKGRFPAQVEGDTTTFVFDIFPTYPNPLAGNAKFAEYSPQETYQAAELFKLSVPTSELLNPELSSVTQLKLSWDRIGQWVPWMKMGNNPGQMIYSAYGSKVKGLSALPQLLQDEINHQVPLYKNAPKSFKEGEDMTSWLYFEKNFDSYLAGKRFPLSVGED</sequence>
<reference evidence="1 2" key="1">
    <citation type="submission" date="2017-06" db="EMBL/GenBank/DDBJ databases">
        <title>Genome sequencing of cyanobaciteial culture collection at National Institute for Environmental Studies (NIES).</title>
        <authorList>
            <person name="Hirose Y."/>
            <person name="Shimura Y."/>
            <person name="Fujisawa T."/>
            <person name="Nakamura Y."/>
            <person name="Kawachi M."/>
        </authorList>
    </citation>
    <scope>NUCLEOTIDE SEQUENCE [LARGE SCALE GENOMIC DNA]</scope>
    <source>
        <strain evidence="1 2">NIES-267</strain>
    </source>
</reference>
<dbReference type="Proteomes" id="UP000218418">
    <property type="component" value="Chromosome"/>
</dbReference>
<protein>
    <recommendedName>
        <fullName evidence="3">DUF1838 domain-containing protein</fullName>
    </recommendedName>
</protein>
<keyword evidence="2" id="KW-1185">Reference proteome</keyword>
<dbReference type="OrthoDB" id="1490196at2"/>
<organism evidence="1 2">
    <name type="scientific">Calothrix parasitica NIES-267</name>
    <dbReference type="NCBI Taxonomy" id="1973488"/>
    <lineage>
        <taxon>Bacteria</taxon>
        <taxon>Bacillati</taxon>
        <taxon>Cyanobacteriota</taxon>
        <taxon>Cyanophyceae</taxon>
        <taxon>Nostocales</taxon>
        <taxon>Calotrichaceae</taxon>
        <taxon>Calothrix</taxon>
    </lineage>
</organism>
<dbReference type="Pfam" id="PF08894">
    <property type="entry name" value="DUF1838"/>
    <property type="match status" value="1"/>
</dbReference>
<evidence type="ECO:0000313" key="2">
    <source>
        <dbReference type="Proteomes" id="UP000218418"/>
    </source>
</evidence>
<accession>A0A1Z4LHW9</accession>
<dbReference type="InterPro" id="IPR014990">
    <property type="entry name" value="DUF1838"/>
</dbReference>
<gene>
    <name evidence="1" type="ORF">NIES267_03010</name>
</gene>
<evidence type="ECO:0008006" key="3">
    <source>
        <dbReference type="Google" id="ProtNLM"/>
    </source>
</evidence>
<dbReference type="EMBL" id="AP018227">
    <property type="protein sequence ID" value="BAY80836.1"/>
    <property type="molecule type" value="Genomic_DNA"/>
</dbReference>
<dbReference type="AlphaFoldDB" id="A0A1Z4LHW9"/>